<protein>
    <submittedName>
        <fullName evidence="1">Uncharacterized protein</fullName>
    </submittedName>
</protein>
<dbReference type="PANTHER" id="PTHR35895">
    <property type="entry name" value="CHROMOSOME 16, WHOLE GENOME SHOTGUN SEQUENCE"/>
    <property type="match status" value="1"/>
</dbReference>
<keyword evidence="2" id="KW-1185">Reference proteome</keyword>
<organism evidence="1 2">
    <name type="scientific">Gnomoniopsis smithogilvyi</name>
    <dbReference type="NCBI Taxonomy" id="1191159"/>
    <lineage>
        <taxon>Eukaryota</taxon>
        <taxon>Fungi</taxon>
        <taxon>Dikarya</taxon>
        <taxon>Ascomycota</taxon>
        <taxon>Pezizomycotina</taxon>
        <taxon>Sordariomycetes</taxon>
        <taxon>Sordariomycetidae</taxon>
        <taxon>Diaporthales</taxon>
        <taxon>Gnomoniaceae</taxon>
        <taxon>Gnomoniopsis</taxon>
    </lineage>
</organism>
<dbReference type="EMBL" id="JAPEVB010000007">
    <property type="protein sequence ID" value="KAJ4385785.1"/>
    <property type="molecule type" value="Genomic_DNA"/>
</dbReference>
<dbReference type="PANTHER" id="PTHR35895:SF2">
    <property type="match status" value="1"/>
</dbReference>
<evidence type="ECO:0000313" key="2">
    <source>
        <dbReference type="Proteomes" id="UP001140453"/>
    </source>
</evidence>
<accession>A0A9W8YIT0</accession>
<reference evidence="1" key="1">
    <citation type="submission" date="2022-10" db="EMBL/GenBank/DDBJ databases">
        <title>Tapping the CABI collections for fungal endophytes: first genome assemblies for Collariella, Neodidymelliopsis, Ascochyta clinopodiicola, Didymella pomorum, Didymosphaeria variabile, Neocosmospora piperis and Neocucurbitaria cava.</title>
        <authorList>
            <person name="Hill R."/>
        </authorList>
    </citation>
    <scope>NUCLEOTIDE SEQUENCE</scope>
    <source>
        <strain evidence="1">IMI 355082</strain>
    </source>
</reference>
<dbReference type="AlphaFoldDB" id="A0A9W8YIT0"/>
<dbReference type="OrthoDB" id="10039566at2759"/>
<comment type="caution">
    <text evidence="1">The sequence shown here is derived from an EMBL/GenBank/DDBJ whole genome shotgun (WGS) entry which is preliminary data.</text>
</comment>
<name>A0A9W8YIT0_9PEZI</name>
<dbReference type="InterPro" id="IPR046368">
    <property type="entry name" value="Tag1"/>
</dbReference>
<evidence type="ECO:0000313" key="1">
    <source>
        <dbReference type="EMBL" id="KAJ4385785.1"/>
    </source>
</evidence>
<proteinExistence type="predicted"/>
<sequence>MVGEMSLPNVSGMDVDLGDLTFNGSVADIVIANMSVSNALLLRGNNTVPFQGQLFIDTILANLGTILGNSTTLSGGNFNMLVKDGQSVVGGQHIPWVESVLAHSPLQAAVPLTQLLQSALGSVIGSTTASSTSGITNRLVERLLQVEDVDVESVSGQARSGLSWTALPLKPQTGDLLGARTSVDVLKAARLYQRLRSKQNG</sequence>
<dbReference type="Proteomes" id="UP001140453">
    <property type="component" value="Unassembled WGS sequence"/>
</dbReference>
<dbReference type="GO" id="GO:0000329">
    <property type="term" value="C:fungal-type vacuole membrane"/>
    <property type="evidence" value="ECO:0007669"/>
    <property type="project" value="InterPro"/>
</dbReference>
<gene>
    <name evidence="1" type="ORF">N0V93_010216</name>
</gene>